<proteinExistence type="predicted"/>
<accession>A0ACC0Z3B9</accession>
<dbReference type="Proteomes" id="UP001163603">
    <property type="component" value="Chromosome 3"/>
</dbReference>
<name>A0ACC0Z3B9_9ROSI</name>
<keyword evidence="2" id="KW-1185">Reference proteome</keyword>
<evidence type="ECO:0000313" key="2">
    <source>
        <dbReference type="Proteomes" id="UP001163603"/>
    </source>
</evidence>
<evidence type="ECO:0000313" key="1">
    <source>
        <dbReference type="EMBL" id="KAJ0044756.1"/>
    </source>
</evidence>
<organism evidence="1 2">
    <name type="scientific">Pistacia integerrima</name>
    <dbReference type="NCBI Taxonomy" id="434235"/>
    <lineage>
        <taxon>Eukaryota</taxon>
        <taxon>Viridiplantae</taxon>
        <taxon>Streptophyta</taxon>
        <taxon>Embryophyta</taxon>
        <taxon>Tracheophyta</taxon>
        <taxon>Spermatophyta</taxon>
        <taxon>Magnoliopsida</taxon>
        <taxon>eudicotyledons</taxon>
        <taxon>Gunneridae</taxon>
        <taxon>Pentapetalae</taxon>
        <taxon>rosids</taxon>
        <taxon>malvids</taxon>
        <taxon>Sapindales</taxon>
        <taxon>Anacardiaceae</taxon>
        <taxon>Pistacia</taxon>
    </lineage>
</organism>
<dbReference type="EMBL" id="CM047738">
    <property type="protein sequence ID" value="KAJ0044756.1"/>
    <property type="molecule type" value="Genomic_DNA"/>
</dbReference>
<protein>
    <submittedName>
        <fullName evidence="1">Uncharacterized protein</fullName>
    </submittedName>
</protein>
<comment type="caution">
    <text evidence="1">The sequence shown here is derived from an EMBL/GenBank/DDBJ whole genome shotgun (WGS) entry which is preliminary data.</text>
</comment>
<reference evidence="2" key="1">
    <citation type="journal article" date="2023" name="G3 (Bethesda)">
        <title>Genome assembly and association tests identify interacting loci associated with vigor, precocity, and sex in interspecific pistachio rootstocks.</title>
        <authorList>
            <person name="Palmer W."/>
            <person name="Jacygrad E."/>
            <person name="Sagayaradj S."/>
            <person name="Cavanaugh K."/>
            <person name="Han R."/>
            <person name="Bertier L."/>
            <person name="Beede B."/>
            <person name="Kafkas S."/>
            <person name="Golino D."/>
            <person name="Preece J."/>
            <person name="Michelmore R."/>
        </authorList>
    </citation>
    <scope>NUCLEOTIDE SEQUENCE [LARGE SCALE GENOMIC DNA]</scope>
</reference>
<sequence>MNLQNSHQSYEPPRWPHGKAPGFHSITAYRDLSTFPNSTQQSSWLQRRGRAGRVQPGDCYHLYPRCVYEAFAEYQLPELLRTPLNSLCLQIKSLQVRSIGEFLSAALQPPKPLAVQNAVDFLKMIGALDEKENLTNLGKFLSMLPVDPKLGKMLVMGAIFRCFDPVLTIVSGLSVRDPFLLPQEKKDVSMKSTCYWICKPSIVHLFYILAGIAKSRFSAKDYSDHMALVRAYEGWKDAEREGSAYEYCWRNFLSAQTLQAIHSLRKQFSFILRDAGLLDEDTGTNNKLSHNQSMVRAVICSGLFPGISSVVHRETSMSFKTMDDGQVFLYANSVNARYQTIPYPWLVFGEKVKVNTVFIRDSTGISDSILILFGGALSSGVQAGHLKMLEGYIDFFMDPSLADCYLKLKEELDKLLRKKLDDRSIDIHKEGKYLMLAVQELVTGDQCEGRFVFGRASKRPKESGDNSRFTKDGTNPKSLLQTLLMRAGHSPPKYKTKHLKTNEFRALVEFKGMQFVGKPKKNKQLAERDAAVEALAWLTHTSTDNRDLDDDTPPDVTDNMVKLLGKRRRSKGRPH</sequence>
<gene>
    <name evidence="1" type="ORF">Pint_05733</name>
</gene>